<keyword evidence="6 11" id="KW-0812">Transmembrane</keyword>
<dbReference type="InterPro" id="IPR051045">
    <property type="entry name" value="TonB-dependent_transducer"/>
</dbReference>
<keyword evidence="4" id="KW-1003">Cell membrane</keyword>
<feature type="compositionally biased region" description="Pro residues" evidence="10">
    <location>
        <begin position="296"/>
        <end position="316"/>
    </location>
</feature>
<evidence type="ECO:0000256" key="4">
    <source>
        <dbReference type="ARBA" id="ARBA00022475"/>
    </source>
</evidence>
<dbReference type="NCBIfam" id="TIGR01352">
    <property type="entry name" value="tonB_Cterm"/>
    <property type="match status" value="1"/>
</dbReference>
<dbReference type="PANTHER" id="PTHR33446:SF2">
    <property type="entry name" value="PROTEIN TONB"/>
    <property type="match status" value="1"/>
</dbReference>
<dbReference type="Proteomes" id="UP000305517">
    <property type="component" value="Unassembled WGS sequence"/>
</dbReference>
<evidence type="ECO:0000313" key="13">
    <source>
        <dbReference type="EMBL" id="TLM95320.1"/>
    </source>
</evidence>
<feature type="transmembrane region" description="Helical" evidence="11">
    <location>
        <begin position="39"/>
        <end position="57"/>
    </location>
</feature>
<dbReference type="InterPro" id="IPR037682">
    <property type="entry name" value="TonB_C"/>
</dbReference>
<evidence type="ECO:0000256" key="9">
    <source>
        <dbReference type="ARBA" id="ARBA00023136"/>
    </source>
</evidence>
<dbReference type="RefSeq" id="WP_138075820.1">
    <property type="nucleotide sequence ID" value="NZ_VAJM01000002.1"/>
</dbReference>
<keyword evidence="5" id="KW-0997">Cell inner membrane</keyword>
<dbReference type="Gene3D" id="3.30.1150.10">
    <property type="match status" value="1"/>
</dbReference>
<feature type="transmembrane region" description="Helical" evidence="11">
    <location>
        <begin position="6"/>
        <end position="27"/>
    </location>
</feature>
<evidence type="ECO:0000256" key="8">
    <source>
        <dbReference type="ARBA" id="ARBA00022989"/>
    </source>
</evidence>
<dbReference type="PANTHER" id="PTHR33446">
    <property type="entry name" value="PROTEIN TONB-RELATED"/>
    <property type="match status" value="1"/>
</dbReference>
<reference evidence="13 14" key="1">
    <citation type="submission" date="2019-05" db="EMBL/GenBank/DDBJ databases">
        <title>Hymenobacter edaphi sp. nov., isolated from abandoned arsenic-contaminated farmland soil.</title>
        <authorList>
            <person name="Nie L."/>
        </authorList>
    </citation>
    <scope>NUCLEOTIDE SEQUENCE [LARGE SCALE GENOMIC DNA]</scope>
    <source>
        <strain evidence="13 14">1-3-3-8</strain>
    </source>
</reference>
<dbReference type="GO" id="GO:0015031">
    <property type="term" value="P:protein transport"/>
    <property type="evidence" value="ECO:0007669"/>
    <property type="project" value="UniProtKB-KW"/>
</dbReference>
<keyword evidence="14" id="KW-1185">Reference proteome</keyword>
<organism evidence="13 14">
    <name type="scientific">Hymenobacter jeollabukensis</name>
    <dbReference type="NCBI Taxonomy" id="2025313"/>
    <lineage>
        <taxon>Bacteria</taxon>
        <taxon>Pseudomonadati</taxon>
        <taxon>Bacteroidota</taxon>
        <taxon>Cytophagia</taxon>
        <taxon>Cytophagales</taxon>
        <taxon>Hymenobacteraceae</taxon>
        <taxon>Hymenobacter</taxon>
    </lineage>
</organism>
<comment type="subcellular location">
    <subcellularLocation>
        <location evidence="1">Cell inner membrane</location>
        <topology evidence="1">Single-pass membrane protein</topology>
        <orientation evidence="1">Periplasmic side</orientation>
    </subcellularLocation>
</comment>
<evidence type="ECO:0000313" key="14">
    <source>
        <dbReference type="Proteomes" id="UP000305517"/>
    </source>
</evidence>
<dbReference type="Pfam" id="PF03544">
    <property type="entry name" value="TonB_C"/>
    <property type="match status" value="1"/>
</dbReference>
<protein>
    <submittedName>
        <fullName evidence="13">TonB family protein</fullName>
    </submittedName>
</protein>
<dbReference type="OrthoDB" id="1039448at2"/>
<feature type="domain" description="TonB C-terminal" evidence="12">
    <location>
        <begin position="335"/>
        <end position="435"/>
    </location>
</feature>
<sequence length="435" mass="47401">MTTPTLLSWMWQSTLCLAVSWLFYQLVLRREACFGYNRAFLLLAPVLAAVAPLLPWAQWWPVAAAVRVVGVPHAVLPVLHVGAEAPAASTQHWLPLLYAAGAALSLAGLLWRVGRLLLLARRLPGTKHRGYTLRLTGGQLPTSSFGRTVFWDDTQPLAPAEAAQVLAHELAHVRQGHSADQLWLQLWRAALWFNPLMHLFLRELALTHEYLADAAVLRHDAADPAAAQYARLLARQALRPWQAPALAHAFTTSHTLNRIAMLHRLPLTRAWRKWAALPVAGLLLGLVACEQLASFGPPPPPPPPPAPMAPPPPPPPPAFLGRVLEVADEMPEYQGGMDQLMQDLGALVKYPAAAREARLEGKAFIGFVVDADGSIRDVKLQKAISTSPAKQALADELNDAALRAVRALPGRWTPGRQDGQPVAVAYTIPITFALN</sequence>
<comment type="similarity">
    <text evidence="2">Belongs to the TonB family.</text>
</comment>
<name>A0A5R8WU70_9BACT</name>
<dbReference type="InterPro" id="IPR006260">
    <property type="entry name" value="TonB/TolA_C"/>
</dbReference>
<feature type="region of interest" description="Disordered" evidence="10">
    <location>
        <begin position="295"/>
        <end position="316"/>
    </location>
</feature>
<evidence type="ECO:0000259" key="12">
    <source>
        <dbReference type="PROSITE" id="PS52015"/>
    </source>
</evidence>
<evidence type="ECO:0000256" key="10">
    <source>
        <dbReference type="SAM" id="MobiDB-lite"/>
    </source>
</evidence>
<accession>A0A5R8WU70</accession>
<dbReference type="EMBL" id="VAJM01000002">
    <property type="protein sequence ID" value="TLM95320.1"/>
    <property type="molecule type" value="Genomic_DNA"/>
</dbReference>
<keyword evidence="9 11" id="KW-0472">Membrane</keyword>
<dbReference type="Pfam" id="PF05569">
    <property type="entry name" value="Peptidase_M56"/>
    <property type="match status" value="1"/>
</dbReference>
<keyword evidence="3" id="KW-0813">Transport</keyword>
<dbReference type="AlphaFoldDB" id="A0A5R8WU70"/>
<evidence type="ECO:0000256" key="5">
    <source>
        <dbReference type="ARBA" id="ARBA00022519"/>
    </source>
</evidence>
<feature type="transmembrane region" description="Helical" evidence="11">
    <location>
        <begin position="93"/>
        <end position="113"/>
    </location>
</feature>
<dbReference type="PROSITE" id="PS52015">
    <property type="entry name" value="TONB_CTD"/>
    <property type="match status" value="1"/>
</dbReference>
<proteinExistence type="inferred from homology"/>
<gene>
    <name evidence="13" type="ORF">FDY95_05905</name>
</gene>
<evidence type="ECO:0000256" key="3">
    <source>
        <dbReference type="ARBA" id="ARBA00022448"/>
    </source>
</evidence>
<keyword evidence="8 11" id="KW-1133">Transmembrane helix</keyword>
<dbReference type="GO" id="GO:0098797">
    <property type="term" value="C:plasma membrane protein complex"/>
    <property type="evidence" value="ECO:0007669"/>
    <property type="project" value="TreeGrafter"/>
</dbReference>
<evidence type="ECO:0000256" key="7">
    <source>
        <dbReference type="ARBA" id="ARBA00022927"/>
    </source>
</evidence>
<keyword evidence="7" id="KW-0653">Protein transport</keyword>
<evidence type="ECO:0000256" key="1">
    <source>
        <dbReference type="ARBA" id="ARBA00004383"/>
    </source>
</evidence>
<evidence type="ECO:0000256" key="6">
    <source>
        <dbReference type="ARBA" id="ARBA00022692"/>
    </source>
</evidence>
<comment type="caution">
    <text evidence="13">The sequence shown here is derived from an EMBL/GenBank/DDBJ whole genome shotgun (WGS) entry which is preliminary data.</text>
</comment>
<dbReference type="GO" id="GO:0031992">
    <property type="term" value="F:energy transducer activity"/>
    <property type="evidence" value="ECO:0007669"/>
    <property type="project" value="TreeGrafter"/>
</dbReference>
<evidence type="ECO:0000256" key="11">
    <source>
        <dbReference type="SAM" id="Phobius"/>
    </source>
</evidence>
<dbReference type="GO" id="GO:0055085">
    <property type="term" value="P:transmembrane transport"/>
    <property type="evidence" value="ECO:0007669"/>
    <property type="project" value="InterPro"/>
</dbReference>
<evidence type="ECO:0000256" key="2">
    <source>
        <dbReference type="ARBA" id="ARBA00006555"/>
    </source>
</evidence>
<dbReference type="InterPro" id="IPR008756">
    <property type="entry name" value="Peptidase_M56"/>
</dbReference>
<dbReference type="SUPFAM" id="SSF74653">
    <property type="entry name" value="TolA/TonB C-terminal domain"/>
    <property type="match status" value="1"/>
</dbReference>